<keyword evidence="7" id="KW-1185">Reference proteome</keyword>
<dbReference type="PANTHER" id="PTHR10656">
    <property type="entry name" value="CELL FATE DETERMINING PROTEIN MAB21-RELATED"/>
    <property type="match status" value="1"/>
</dbReference>
<comment type="similarity">
    <text evidence="2">Belongs to the mab-21 family.</text>
</comment>
<evidence type="ECO:0000256" key="2">
    <source>
        <dbReference type="ARBA" id="ARBA00008307"/>
    </source>
</evidence>
<evidence type="ECO:0000256" key="1">
    <source>
        <dbReference type="ARBA" id="ARBA00001946"/>
    </source>
</evidence>
<comment type="cofactor">
    <cofactor evidence="1">
        <name>Mg(2+)</name>
        <dbReference type="ChEBI" id="CHEBI:18420"/>
    </cofactor>
</comment>
<evidence type="ECO:0000259" key="4">
    <source>
        <dbReference type="Pfam" id="PF03281"/>
    </source>
</evidence>
<dbReference type="InterPro" id="IPR024810">
    <property type="entry name" value="MAB21L/cGLR"/>
</dbReference>
<accession>A0A9X0CEK9</accession>
<evidence type="ECO:0008006" key="8">
    <source>
        <dbReference type="Google" id="ProtNLM"/>
    </source>
</evidence>
<evidence type="ECO:0000256" key="3">
    <source>
        <dbReference type="ARBA" id="ARBA00022840"/>
    </source>
</evidence>
<dbReference type="AlphaFoldDB" id="A0A9X0CEK9"/>
<dbReference type="InterPro" id="IPR046903">
    <property type="entry name" value="Mab-21-like_nuc_Trfase"/>
</dbReference>
<evidence type="ECO:0000313" key="7">
    <source>
        <dbReference type="Proteomes" id="UP001163046"/>
    </source>
</evidence>
<evidence type="ECO:0000313" key="6">
    <source>
        <dbReference type="EMBL" id="KAJ7333850.1"/>
    </source>
</evidence>
<keyword evidence="3" id="KW-0067">ATP-binding</keyword>
<keyword evidence="3" id="KW-0547">Nucleotide-binding</keyword>
<dbReference type="Gene3D" id="1.10.1410.40">
    <property type="match status" value="1"/>
</dbReference>
<dbReference type="GO" id="GO:0005524">
    <property type="term" value="F:ATP binding"/>
    <property type="evidence" value="ECO:0007669"/>
    <property type="project" value="UniProtKB-KW"/>
</dbReference>
<proteinExistence type="inferred from homology"/>
<evidence type="ECO:0000259" key="5">
    <source>
        <dbReference type="Pfam" id="PF20266"/>
    </source>
</evidence>
<dbReference type="OrthoDB" id="5962582at2759"/>
<protein>
    <recommendedName>
        <fullName evidence="8">Mab-21-like HhH/H2TH-like domain-containing protein</fullName>
    </recommendedName>
</protein>
<gene>
    <name evidence="6" type="ORF">OS493_015942</name>
</gene>
<dbReference type="InterPro" id="IPR046906">
    <property type="entry name" value="Mab-21_HhH/H2TH-like"/>
</dbReference>
<dbReference type="EMBL" id="MU827785">
    <property type="protein sequence ID" value="KAJ7333850.1"/>
    <property type="molecule type" value="Genomic_DNA"/>
</dbReference>
<sequence>MDDSAEKVYLNLALDLVPFFNIFRGDMETNINELAQDLEKCCLGNPDIEVIHTGSGFEGLSLPHLDQRQAWNTDADHMIIRTNLKLHQGMKLEESDVEEGVNDEQDVSRGSEHGEVFTVATNMDIAENVLYIYDALHPGYVHVSNKKLFDPIDSASVRGQCLQNSKFIESSQGLIRLSDTVIMARDRGSITGPSYSLPSAGGSFTVNRDFVYGLRCESWPSQAEEWIQRDRSHNWPSSGLISEISAQGCHIVPVGSHTSDLREFEWRFSFSVAEMMLARSLTENQKLAFSVMKALIKSELTLRDIDVFASYHLKTCLFWFLEKKAINSWGEQSLRTNILELLDFIISFYASGSVPNYFISKNNMIDHRSSEEILNVCHALRDVRATVTQSLCRYIETNQALPVFFDTSLTQQLKEHPEKFVQVCKYNFLVMALAHILRRMKKVKVLDSSQLGEAGSLLNKAQLLHKATLGKNDPEYTNLLSALSEVSPAAAESPTANMALSLLEEYLAADQMKVTESSAVALAVFNVFLALHPTHLSNDPDFENNALELHKYLTNPVVKDSLFWAARIHEKYSDAIYDFVVKEWVNGPKFCTTDEEAKKFMKLLMIVLGKPTKQATAVTGSLIKRRIEGQRFMMMRLLAGYLLHVHLESSYIAYQAAAYLMDKTVLSEIYLIINLSTCKQCKLHAIELVLSKQELQDQLSEEEFARLVQMQHELLN</sequence>
<dbReference type="Pfam" id="PF20266">
    <property type="entry name" value="Mab-21_C"/>
    <property type="match status" value="1"/>
</dbReference>
<dbReference type="Pfam" id="PF03281">
    <property type="entry name" value="Mab-21"/>
    <property type="match status" value="1"/>
</dbReference>
<name>A0A9X0CEK9_9CNID</name>
<reference evidence="6" key="1">
    <citation type="submission" date="2023-01" db="EMBL/GenBank/DDBJ databases">
        <title>Genome assembly of the deep-sea coral Lophelia pertusa.</title>
        <authorList>
            <person name="Herrera S."/>
            <person name="Cordes E."/>
        </authorList>
    </citation>
    <scope>NUCLEOTIDE SEQUENCE</scope>
    <source>
        <strain evidence="6">USNM1676648</strain>
        <tissue evidence="6">Polyp</tissue>
    </source>
</reference>
<dbReference type="Proteomes" id="UP001163046">
    <property type="component" value="Unassembled WGS sequence"/>
</dbReference>
<dbReference type="GO" id="GO:0016779">
    <property type="term" value="F:nucleotidyltransferase activity"/>
    <property type="evidence" value="ECO:0007669"/>
    <property type="project" value="UniProtKB-ARBA"/>
</dbReference>
<dbReference type="SMART" id="SM01265">
    <property type="entry name" value="Mab-21"/>
    <property type="match status" value="1"/>
</dbReference>
<organism evidence="6 7">
    <name type="scientific">Desmophyllum pertusum</name>
    <dbReference type="NCBI Taxonomy" id="174260"/>
    <lineage>
        <taxon>Eukaryota</taxon>
        <taxon>Metazoa</taxon>
        <taxon>Cnidaria</taxon>
        <taxon>Anthozoa</taxon>
        <taxon>Hexacorallia</taxon>
        <taxon>Scleractinia</taxon>
        <taxon>Caryophylliina</taxon>
        <taxon>Caryophylliidae</taxon>
        <taxon>Desmophyllum</taxon>
    </lineage>
</organism>
<feature type="domain" description="Mab-21-like nucleotidyltransferase" evidence="4">
    <location>
        <begin position="209"/>
        <end position="277"/>
    </location>
</feature>
<comment type="caution">
    <text evidence="6">The sequence shown here is derived from an EMBL/GenBank/DDBJ whole genome shotgun (WGS) entry which is preliminary data.</text>
</comment>
<dbReference type="PANTHER" id="PTHR10656:SF69">
    <property type="entry name" value="MAB-21-LIKE HHH_H2TH-LIKE DOMAIN-CONTAINING PROTEIN"/>
    <property type="match status" value="1"/>
</dbReference>
<feature type="domain" description="Mab-21-like HhH/H2TH-like" evidence="5">
    <location>
        <begin position="285"/>
        <end position="379"/>
    </location>
</feature>